<dbReference type="InParanoid" id="A0A067R9B1"/>
<dbReference type="PANTHER" id="PTHR23110:SF111">
    <property type="entry name" value="LONGITUDINALS LACKING PROTEIN, ISOFORMS F_I_K_T"/>
    <property type="match status" value="1"/>
</dbReference>
<dbReference type="Pfam" id="PF00651">
    <property type="entry name" value="BTB"/>
    <property type="match status" value="1"/>
</dbReference>
<evidence type="ECO:0000256" key="11">
    <source>
        <dbReference type="ARBA" id="ARBA00037382"/>
    </source>
</evidence>
<dbReference type="Gene3D" id="2.20.25.240">
    <property type="match status" value="1"/>
</dbReference>
<keyword evidence="3" id="KW-0479">Metal-binding</keyword>
<evidence type="ECO:0000256" key="5">
    <source>
        <dbReference type="ARBA" id="ARBA00022782"/>
    </source>
</evidence>
<dbReference type="GO" id="GO:0007526">
    <property type="term" value="P:larval somatic muscle development"/>
    <property type="evidence" value="ECO:0007669"/>
    <property type="project" value="UniProtKB-ARBA"/>
</dbReference>
<dbReference type="InterPro" id="IPR007588">
    <property type="entry name" value="Znf_FLYWCH"/>
</dbReference>
<evidence type="ECO:0000259" key="13">
    <source>
        <dbReference type="PROSITE" id="PS50097"/>
    </source>
</evidence>
<dbReference type="GO" id="GO:0006357">
    <property type="term" value="P:regulation of transcription by RNA polymerase II"/>
    <property type="evidence" value="ECO:0007669"/>
    <property type="project" value="TreeGrafter"/>
</dbReference>
<dbReference type="PROSITE" id="PS50097">
    <property type="entry name" value="BTB"/>
    <property type="match status" value="1"/>
</dbReference>
<keyword evidence="7" id="KW-0524">Neurogenesis</keyword>
<dbReference type="AlphaFoldDB" id="A0A067R9B1"/>
<feature type="region of interest" description="Disordered" evidence="12">
    <location>
        <begin position="85"/>
        <end position="137"/>
    </location>
</feature>
<evidence type="ECO:0000256" key="7">
    <source>
        <dbReference type="ARBA" id="ARBA00022902"/>
    </source>
</evidence>
<dbReference type="GO" id="GO:0048813">
    <property type="term" value="P:dendrite morphogenesis"/>
    <property type="evidence" value="ECO:0007669"/>
    <property type="project" value="UniProtKB-ARBA"/>
</dbReference>
<feature type="compositionally biased region" description="Gly residues" evidence="12">
    <location>
        <begin position="404"/>
        <end position="413"/>
    </location>
</feature>
<feature type="domain" description="BTB" evidence="13">
    <location>
        <begin position="165"/>
        <end position="230"/>
    </location>
</feature>
<keyword evidence="8" id="KW-0805">Transcription regulation</keyword>
<evidence type="ECO:0000256" key="4">
    <source>
        <dbReference type="ARBA" id="ARBA00022771"/>
    </source>
</evidence>
<dbReference type="SMART" id="SM00225">
    <property type="entry name" value="BTB"/>
    <property type="match status" value="1"/>
</dbReference>
<dbReference type="GO" id="GO:0016199">
    <property type="term" value="P:axon midline choice point recognition"/>
    <property type="evidence" value="ECO:0007669"/>
    <property type="project" value="UniProtKB-ARBA"/>
</dbReference>
<dbReference type="Gene3D" id="3.30.710.10">
    <property type="entry name" value="Potassium Channel Kv1.1, Chain A"/>
    <property type="match status" value="1"/>
</dbReference>
<dbReference type="eggNOG" id="ENOG502S02I">
    <property type="taxonomic scope" value="Eukaryota"/>
</dbReference>
<keyword evidence="6" id="KW-0862">Zinc</keyword>
<dbReference type="EMBL" id="KK852618">
    <property type="protein sequence ID" value="KDR20146.1"/>
    <property type="molecule type" value="Genomic_DNA"/>
</dbReference>
<evidence type="ECO:0000256" key="3">
    <source>
        <dbReference type="ARBA" id="ARBA00022723"/>
    </source>
</evidence>
<protein>
    <submittedName>
        <fullName evidence="14">Protein bric-a-brac 1</fullName>
    </submittedName>
</protein>
<dbReference type="GO" id="GO:0035167">
    <property type="term" value="P:larval lymph gland hemopoiesis"/>
    <property type="evidence" value="ECO:0007669"/>
    <property type="project" value="UniProtKB-ARBA"/>
</dbReference>
<evidence type="ECO:0000256" key="10">
    <source>
        <dbReference type="ARBA" id="ARBA00023242"/>
    </source>
</evidence>
<keyword evidence="4" id="KW-0863">Zinc-finger</keyword>
<evidence type="ECO:0000256" key="6">
    <source>
        <dbReference type="ARBA" id="ARBA00022833"/>
    </source>
</evidence>
<dbReference type="Proteomes" id="UP000027135">
    <property type="component" value="Unassembled WGS sequence"/>
</dbReference>
<reference evidence="14 15" key="1">
    <citation type="journal article" date="2014" name="Nat. Commun.">
        <title>Molecular traces of alternative social organization in a termite genome.</title>
        <authorList>
            <person name="Terrapon N."/>
            <person name="Li C."/>
            <person name="Robertson H.M."/>
            <person name="Ji L."/>
            <person name="Meng X."/>
            <person name="Booth W."/>
            <person name="Chen Z."/>
            <person name="Childers C.P."/>
            <person name="Glastad K.M."/>
            <person name="Gokhale K."/>
            <person name="Gowin J."/>
            <person name="Gronenberg W."/>
            <person name="Hermansen R.A."/>
            <person name="Hu H."/>
            <person name="Hunt B.G."/>
            <person name="Huylmans A.K."/>
            <person name="Khalil S.M."/>
            <person name="Mitchell R.D."/>
            <person name="Munoz-Torres M.C."/>
            <person name="Mustard J.A."/>
            <person name="Pan H."/>
            <person name="Reese J.T."/>
            <person name="Scharf M.E."/>
            <person name="Sun F."/>
            <person name="Vogel H."/>
            <person name="Xiao J."/>
            <person name="Yang W."/>
            <person name="Yang Z."/>
            <person name="Yang Z."/>
            <person name="Zhou J."/>
            <person name="Zhu J."/>
            <person name="Brent C.S."/>
            <person name="Elsik C.G."/>
            <person name="Goodisman M.A."/>
            <person name="Liberles D.A."/>
            <person name="Roe R.M."/>
            <person name="Vargo E.L."/>
            <person name="Vilcinskas A."/>
            <person name="Wang J."/>
            <person name="Bornberg-Bauer E."/>
            <person name="Korb J."/>
            <person name="Zhang G."/>
            <person name="Liebig J."/>
        </authorList>
    </citation>
    <scope>NUCLEOTIDE SEQUENCE [LARGE SCALE GENOMIC DNA]</scope>
    <source>
        <tissue evidence="14">Whole organism</tissue>
    </source>
</reference>
<dbReference type="Pfam" id="PF04500">
    <property type="entry name" value="FLYWCH"/>
    <property type="match status" value="1"/>
</dbReference>
<name>A0A067R9B1_ZOONE</name>
<keyword evidence="10" id="KW-0539">Nucleus</keyword>
<comment type="function">
    <text evidence="11">Putative transcription factor required for axon growth and guidance in the central and peripheral nervous systems. Repels CNS axons away from the midline by promoting the expression of the midline repellent sli and its receptor robo.</text>
</comment>
<evidence type="ECO:0000313" key="15">
    <source>
        <dbReference type="Proteomes" id="UP000027135"/>
    </source>
</evidence>
<comment type="subcellular location">
    <subcellularLocation>
        <location evidence="1">Nucleus</location>
    </subcellularLocation>
</comment>
<organism evidence="14 15">
    <name type="scientific">Zootermopsis nevadensis</name>
    <name type="common">Dampwood termite</name>
    <dbReference type="NCBI Taxonomy" id="136037"/>
    <lineage>
        <taxon>Eukaryota</taxon>
        <taxon>Metazoa</taxon>
        <taxon>Ecdysozoa</taxon>
        <taxon>Arthropoda</taxon>
        <taxon>Hexapoda</taxon>
        <taxon>Insecta</taxon>
        <taxon>Pterygota</taxon>
        <taxon>Neoptera</taxon>
        <taxon>Polyneoptera</taxon>
        <taxon>Dictyoptera</taxon>
        <taxon>Blattodea</taxon>
        <taxon>Blattoidea</taxon>
        <taxon>Termitoidae</taxon>
        <taxon>Termopsidae</taxon>
        <taxon>Zootermopsis</taxon>
    </lineage>
</organism>
<dbReference type="GO" id="GO:0008270">
    <property type="term" value="F:zinc ion binding"/>
    <property type="evidence" value="ECO:0007669"/>
    <property type="project" value="UniProtKB-KW"/>
</dbReference>
<dbReference type="InterPro" id="IPR011333">
    <property type="entry name" value="SKP1/BTB/POZ_sf"/>
</dbReference>
<gene>
    <name evidence="14" type="ORF">L798_05634</name>
</gene>
<accession>A0A067R9B1</accession>
<evidence type="ECO:0000313" key="14">
    <source>
        <dbReference type="EMBL" id="KDR20146.1"/>
    </source>
</evidence>
<dbReference type="CDD" id="cd18315">
    <property type="entry name" value="BTB_POZ_BAB-like"/>
    <property type="match status" value="1"/>
</dbReference>
<feature type="compositionally biased region" description="Polar residues" evidence="12">
    <location>
        <begin position="439"/>
        <end position="456"/>
    </location>
</feature>
<dbReference type="GO" id="GO:0005634">
    <property type="term" value="C:nucleus"/>
    <property type="evidence" value="ECO:0007669"/>
    <property type="project" value="UniProtKB-SubCell"/>
</dbReference>
<dbReference type="GO" id="GO:0045467">
    <property type="term" value="P:R7 cell development"/>
    <property type="evidence" value="ECO:0007669"/>
    <property type="project" value="UniProtKB-ARBA"/>
</dbReference>
<feature type="compositionally biased region" description="Pro residues" evidence="12">
    <location>
        <begin position="124"/>
        <end position="137"/>
    </location>
</feature>
<keyword evidence="2" id="KW-0217">Developmental protein</keyword>
<keyword evidence="15" id="KW-1185">Reference proteome</keyword>
<proteinExistence type="predicted"/>
<dbReference type="InterPro" id="IPR051095">
    <property type="entry name" value="Dros_DevTransReg"/>
</dbReference>
<feature type="region of interest" description="Disordered" evidence="12">
    <location>
        <begin position="250"/>
        <end position="486"/>
    </location>
</feature>
<keyword evidence="9" id="KW-0804">Transcription</keyword>
<dbReference type="GO" id="GO:0045476">
    <property type="term" value="P:nurse cell apoptotic process"/>
    <property type="evidence" value="ECO:0007669"/>
    <property type="project" value="UniProtKB-ARBA"/>
</dbReference>
<dbReference type="GO" id="GO:0008406">
    <property type="term" value="P:gonad development"/>
    <property type="evidence" value="ECO:0007669"/>
    <property type="project" value="UniProtKB-ARBA"/>
</dbReference>
<evidence type="ECO:0000256" key="9">
    <source>
        <dbReference type="ARBA" id="ARBA00023163"/>
    </source>
</evidence>
<dbReference type="PANTHER" id="PTHR23110">
    <property type="entry name" value="BTB DOMAIN TRANSCRIPTION FACTOR"/>
    <property type="match status" value="1"/>
</dbReference>
<dbReference type="SUPFAM" id="SSF54695">
    <property type="entry name" value="POZ domain"/>
    <property type="match status" value="1"/>
</dbReference>
<evidence type="ECO:0000256" key="2">
    <source>
        <dbReference type="ARBA" id="ARBA00022473"/>
    </source>
</evidence>
<dbReference type="InterPro" id="IPR000210">
    <property type="entry name" value="BTB/POZ_dom"/>
</dbReference>
<feature type="compositionally biased region" description="Pro residues" evidence="12">
    <location>
        <begin position="95"/>
        <end position="104"/>
    </location>
</feature>
<evidence type="ECO:0000256" key="1">
    <source>
        <dbReference type="ARBA" id="ARBA00004123"/>
    </source>
</evidence>
<keyword evidence="5" id="KW-0221">Differentiation</keyword>
<evidence type="ECO:0000256" key="8">
    <source>
        <dbReference type="ARBA" id="ARBA00023015"/>
    </source>
</evidence>
<sequence>MEGMQYSVTTKGKAAVVYQGYKYRVKKSVDTTVYWQCLEPGCLGRLKTNALGVTPGGQHTHPPFSGRSMRSNRRNFAMRLVPQQAPPGTKQVVAPPAPPPPPPVKKSLPLISQSTPKPAMSKPAPQPVSPPQPPPPPPEVCLRWNSYHSNMQATFPSLLSNEQFVDVTLACEGRSIKCHKVMLSACSSYFEELLSQNPCQHPIVLMKDLRFWEVQALVDFMYRGEVNVGQDNLPSLLAAAEALQIKGLAGPASTSSSHDEDSLPPSLALATDDYLDESTSSPSSARRARKRRTIASMPTLRQNTISPHRNPVGRPRLTRPSPQPSTSTYHLASVASEPPLRRARRSEPASLPVGEIKIEPVDIEISNDSMDPVDDGFDMNKTYDGSGGGDVNDSSKQGDEVGGDSRGTGGGGMQENSGDLSDDNMAITSGHDSDHMDYGNSTGMNSESTEIPTSGESKTKIQGYKYGEERTDNPGMSSSDMNPTYPEVVLKPRADSASSESILGHL</sequence>
<evidence type="ECO:0000256" key="12">
    <source>
        <dbReference type="SAM" id="MobiDB-lite"/>
    </source>
</evidence>
<dbReference type="GO" id="GO:0007464">
    <property type="term" value="P:R3/R4 cell fate commitment"/>
    <property type="evidence" value="ECO:0007669"/>
    <property type="project" value="UniProtKB-ARBA"/>
</dbReference>